<organism evidence="3 4">
    <name type="scientific">Novipirellula galeiformis</name>
    <dbReference type="NCBI Taxonomy" id="2528004"/>
    <lineage>
        <taxon>Bacteria</taxon>
        <taxon>Pseudomonadati</taxon>
        <taxon>Planctomycetota</taxon>
        <taxon>Planctomycetia</taxon>
        <taxon>Pirellulales</taxon>
        <taxon>Pirellulaceae</taxon>
        <taxon>Novipirellula</taxon>
    </lineage>
</organism>
<reference evidence="3 4" key="1">
    <citation type="submission" date="2019-02" db="EMBL/GenBank/DDBJ databases">
        <title>Deep-cultivation of Planctomycetes and their phenomic and genomic characterization uncovers novel biology.</title>
        <authorList>
            <person name="Wiegand S."/>
            <person name="Jogler M."/>
            <person name="Boedeker C."/>
            <person name="Pinto D."/>
            <person name="Vollmers J."/>
            <person name="Rivas-Marin E."/>
            <person name="Kohn T."/>
            <person name="Peeters S.H."/>
            <person name="Heuer A."/>
            <person name="Rast P."/>
            <person name="Oberbeckmann S."/>
            <person name="Bunk B."/>
            <person name="Jeske O."/>
            <person name="Meyerdierks A."/>
            <person name="Storesund J.E."/>
            <person name="Kallscheuer N."/>
            <person name="Luecker S."/>
            <person name="Lage O.M."/>
            <person name="Pohl T."/>
            <person name="Merkel B.J."/>
            <person name="Hornburger P."/>
            <person name="Mueller R.-W."/>
            <person name="Bruemmer F."/>
            <person name="Labrenz M."/>
            <person name="Spormann A.M."/>
            <person name="Op Den Camp H."/>
            <person name="Overmann J."/>
            <person name="Amann R."/>
            <person name="Jetten M.S.M."/>
            <person name="Mascher T."/>
            <person name="Medema M.H."/>
            <person name="Devos D.P."/>
            <person name="Kaster A.-K."/>
            <person name="Ovreas L."/>
            <person name="Rohde M."/>
            <person name="Galperin M.Y."/>
            <person name="Jogler C."/>
        </authorList>
    </citation>
    <scope>NUCLEOTIDE SEQUENCE [LARGE SCALE GENOMIC DNA]</scope>
    <source>
        <strain evidence="3 4">Pla52o</strain>
    </source>
</reference>
<evidence type="ECO:0000313" key="3">
    <source>
        <dbReference type="EMBL" id="TWU21614.1"/>
    </source>
</evidence>
<keyword evidence="2 3" id="KW-0560">Oxidoreductase</keyword>
<dbReference type="NCBIfam" id="NF009384">
    <property type="entry name" value="PRK12743.1"/>
    <property type="match status" value="1"/>
</dbReference>
<keyword evidence="4" id="KW-1185">Reference proteome</keyword>
<dbReference type="CDD" id="cd05233">
    <property type="entry name" value="SDR_c"/>
    <property type="match status" value="1"/>
</dbReference>
<name>A0A5C6CDQ0_9BACT</name>
<gene>
    <name evidence="3" type="primary">gdhIV_2</name>
    <name evidence="3" type="ORF">Pla52o_38010</name>
</gene>
<proteinExistence type="inferred from homology"/>
<dbReference type="FunFam" id="3.40.50.720:FF:000084">
    <property type="entry name" value="Short-chain dehydrogenase reductase"/>
    <property type="match status" value="1"/>
</dbReference>
<evidence type="ECO:0000256" key="2">
    <source>
        <dbReference type="ARBA" id="ARBA00023002"/>
    </source>
</evidence>
<dbReference type="PRINTS" id="PR00080">
    <property type="entry name" value="SDRFAMILY"/>
</dbReference>
<sequence>MQFDESIHKGKQMGFQKAIVTGGSTGIGRSVAIALAKSGHDVAITYVYEQEEARHTATAIEAVGRRCVIKQLDLSNPETANPCVDEMVDELGGLDVMVSNAGMMVNKKMPDLDLATAMQIFNVNTFGAMLAIQRSITHLLPNGLQGPPRKTPGRIIVVTSVHEVIAHPSDTLYTMTKHALGGLVKCLSLDLSPLNVTVNAVAPGEIATPMNKMAAEDFDTADRPAIPVRRAGHPDEVAAVIDFLASDKSGFVTGSRWTVDGGLEAAAPLAASGFREKYLHA</sequence>
<dbReference type="EC" id="1.1.1.47" evidence="3"/>
<dbReference type="Proteomes" id="UP000316304">
    <property type="component" value="Unassembled WGS sequence"/>
</dbReference>
<dbReference type="EMBL" id="SJPT01000006">
    <property type="protein sequence ID" value="TWU21614.1"/>
    <property type="molecule type" value="Genomic_DNA"/>
</dbReference>
<comment type="similarity">
    <text evidence="1">Belongs to the short-chain dehydrogenases/reductases (SDR) family.</text>
</comment>
<dbReference type="InterPro" id="IPR020904">
    <property type="entry name" value="Sc_DH/Rdtase_CS"/>
</dbReference>
<comment type="caution">
    <text evidence="3">The sequence shown here is derived from an EMBL/GenBank/DDBJ whole genome shotgun (WGS) entry which is preliminary data.</text>
</comment>
<dbReference type="Gene3D" id="3.40.50.720">
    <property type="entry name" value="NAD(P)-binding Rossmann-like Domain"/>
    <property type="match status" value="1"/>
</dbReference>
<protein>
    <submittedName>
        <fullName evidence="3">Glucose 1-dehydrogenase 4</fullName>
        <ecNumber evidence="3">1.1.1.47</ecNumber>
    </submittedName>
</protein>
<evidence type="ECO:0000313" key="4">
    <source>
        <dbReference type="Proteomes" id="UP000316304"/>
    </source>
</evidence>
<dbReference type="InterPro" id="IPR002347">
    <property type="entry name" value="SDR_fam"/>
</dbReference>
<dbReference type="AlphaFoldDB" id="A0A5C6CDQ0"/>
<dbReference type="PRINTS" id="PR00081">
    <property type="entry name" value="GDHRDH"/>
</dbReference>
<accession>A0A5C6CDQ0</accession>
<dbReference type="PANTHER" id="PTHR43639:SF1">
    <property type="entry name" value="SHORT-CHAIN DEHYDROGENASE_REDUCTASE FAMILY PROTEIN"/>
    <property type="match status" value="1"/>
</dbReference>
<dbReference type="RefSeq" id="WP_231612443.1">
    <property type="nucleotide sequence ID" value="NZ_SJPT01000006.1"/>
</dbReference>
<dbReference type="InterPro" id="IPR036291">
    <property type="entry name" value="NAD(P)-bd_dom_sf"/>
</dbReference>
<dbReference type="Pfam" id="PF13561">
    <property type="entry name" value="adh_short_C2"/>
    <property type="match status" value="1"/>
</dbReference>
<dbReference type="SUPFAM" id="SSF51735">
    <property type="entry name" value="NAD(P)-binding Rossmann-fold domains"/>
    <property type="match status" value="1"/>
</dbReference>
<dbReference type="PROSITE" id="PS00061">
    <property type="entry name" value="ADH_SHORT"/>
    <property type="match status" value="1"/>
</dbReference>
<dbReference type="PANTHER" id="PTHR43639">
    <property type="entry name" value="OXIDOREDUCTASE, SHORT-CHAIN DEHYDROGENASE/REDUCTASE FAMILY (AFU_ORTHOLOGUE AFUA_5G02870)"/>
    <property type="match status" value="1"/>
</dbReference>
<evidence type="ECO:0000256" key="1">
    <source>
        <dbReference type="ARBA" id="ARBA00006484"/>
    </source>
</evidence>
<dbReference type="GO" id="GO:0047936">
    <property type="term" value="F:glucose 1-dehydrogenase [NAD(P)+] activity"/>
    <property type="evidence" value="ECO:0007669"/>
    <property type="project" value="UniProtKB-EC"/>
</dbReference>